<dbReference type="PANTHER" id="PTHR30086">
    <property type="entry name" value="ARGININE EXPORTER PROTEIN ARGO"/>
    <property type="match status" value="1"/>
</dbReference>
<evidence type="ECO:0000313" key="7">
    <source>
        <dbReference type="EMBL" id="MUF07197.1"/>
    </source>
</evidence>
<comment type="caution">
    <text evidence="7">The sequence shown here is derived from an EMBL/GenBank/DDBJ whole genome shotgun (WGS) entry which is preliminary data.</text>
</comment>
<feature type="transmembrane region" description="Helical" evidence="6">
    <location>
        <begin position="141"/>
        <end position="167"/>
    </location>
</feature>
<dbReference type="GO" id="GO:0033228">
    <property type="term" value="P:cysteine export across plasma membrane"/>
    <property type="evidence" value="ECO:0007669"/>
    <property type="project" value="TreeGrafter"/>
</dbReference>
<evidence type="ECO:0000256" key="2">
    <source>
        <dbReference type="ARBA" id="ARBA00022475"/>
    </source>
</evidence>
<feature type="transmembrane region" description="Helical" evidence="6">
    <location>
        <begin position="179"/>
        <end position="199"/>
    </location>
</feature>
<keyword evidence="3 6" id="KW-0812">Transmembrane</keyword>
<accession>A0A6I3WAC6</accession>
<evidence type="ECO:0000313" key="8">
    <source>
        <dbReference type="Proteomes" id="UP000438196"/>
    </source>
</evidence>
<evidence type="ECO:0000256" key="5">
    <source>
        <dbReference type="ARBA" id="ARBA00023136"/>
    </source>
</evidence>
<evidence type="ECO:0000256" key="3">
    <source>
        <dbReference type="ARBA" id="ARBA00022692"/>
    </source>
</evidence>
<organism evidence="7 8">
    <name type="scientific">Pseudomonas spelaei</name>
    <dbReference type="NCBI Taxonomy" id="1055469"/>
    <lineage>
        <taxon>Bacteria</taxon>
        <taxon>Pseudomonadati</taxon>
        <taxon>Pseudomonadota</taxon>
        <taxon>Gammaproteobacteria</taxon>
        <taxon>Pseudomonadales</taxon>
        <taxon>Pseudomonadaceae</taxon>
        <taxon>Pseudomonas</taxon>
    </lineage>
</organism>
<dbReference type="OrthoDB" id="9812084at2"/>
<keyword evidence="4 6" id="KW-1133">Transmembrane helix</keyword>
<dbReference type="EMBL" id="WNNK01000022">
    <property type="protein sequence ID" value="MUF07197.1"/>
    <property type="molecule type" value="Genomic_DNA"/>
</dbReference>
<dbReference type="AlphaFoldDB" id="A0A6I3WAC6"/>
<dbReference type="PANTHER" id="PTHR30086:SF20">
    <property type="entry name" value="ARGININE EXPORTER PROTEIN ARGO-RELATED"/>
    <property type="match status" value="1"/>
</dbReference>
<name>A0A6I3WAC6_9PSED</name>
<evidence type="ECO:0000256" key="6">
    <source>
        <dbReference type="SAM" id="Phobius"/>
    </source>
</evidence>
<dbReference type="GO" id="GO:0015171">
    <property type="term" value="F:amino acid transmembrane transporter activity"/>
    <property type="evidence" value="ECO:0007669"/>
    <property type="project" value="TreeGrafter"/>
</dbReference>
<dbReference type="InterPro" id="IPR001123">
    <property type="entry name" value="LeuE-type"/>
</dbReference>
<reference evidence="7 8" key="1">
    <citation type="submission" date="2019-11" db="EMBL/GenBank/DDBJ databases">
        <title>Pseudomonas karstica sp. nov. and Pseudomonas spelaei sp. nov. from karst caves.</title>
        <authorList>
            <person name="Zeman M."/>
        </authorList>
    </citation>
    <scope>NUCLEOTIDE SEQUENCE [LARGE SCALE GENOMIC DNA]</scope>
    <source>
        <strain evidence="7 8">CCM 7893</strain>
    </source>
</reference>
<keyword evidence="2" id="KW-1003">Cell membrane</keyword>
<dbReference type="Pfam" id="PF01810">
    <property type="entry name" value="LysE"/>
    <property type="match status" value="1"/>
</dbReference>
<evidence type="ECO:0000256" key="1">
    <source>
        <dbReference type="ARBA" id="ARBA00004651"/>
    </source>
</evidence>
<protein>
    <submittedName>
        <fullName evidence="7">LysE family translocator</fullName>
    </submittedName>
</protein>
<sequence length="202" mass="21800">MFMSSSLLSAFALFAFVSSITPGPNNTMLLASGVNFGFRRSIPHALGISIGFMLLVISVGLGLGEVFKALPWAYTLLRYVGAAYLLYLAWKIATSSAMADEPDANRQPMTFLGAAAFQWVNPKAWVMALGAITTYTPAEGYVVNVLVIAAVFAVVNLPSVCVWAGFGSGLRNLLREPRWLRVFNLSMAGLLVLSLYPMFFAG</sequence>
<dbReference type="Proteomes" id="UP000438196">
    <property type="component" value="Unassembled WGS sequence"/>
</dbReference>
<keyword evidence="8" id="KW-1185">Reference proteome</keyword>
<proteinExistence type="predicted"/>
<gene>
    <name evidence="7" type="ORF">GNF76_22855</name>
</gene>
<evidence type="ECO:0000256" key="4">
    <source>
        <dbReference type="ARBA" id="ARBA00022989"/>
    </source>
</evidence>
<feature type="transmembrane region" description="Helical" evidence="6">
    <location>
        <begin position="76"/>
        <end position="93"/>
    </location>
</feature>
<keyword evidence="5 6" id="KW-0472">Membrane</keyword>
<feature type="transmembrane region" description="Helical" evidence="6">
    <location>
        <begin position="46"/>
        <end position="64"/>
    </location>
</feature>
<dbReference type="RefSeq" id="WP_155585348.1">
    <property type="nucleotide sequence ID" value="NZ_JBHSTH010000022.1"/>
</dbReference>
<comment type="subcellular location">
    <subcellularLocation>
        <location evidence="1">Cell membrane</location>
        <topology evidence="1">Multi-pass membrane protein</topology>
    </subcellularLocation>
</comment>
<dbReference type="GO" id="GO:0005886">
    <property type="term" value="C:plasma membrane"/>
    <property type="evidence" value="ECO:0007669"/>
    <property type="project" value="UniProtKB-SubCell"/>
</dbReference>